<dbReference type="PANTHER" id="PTHR10556:SF28">
    <property type="entry name" value="VERY-LONG-CHAIN ENOYL-COA REDUCTASE"/>
    <property type="match status" value="1"/>
</dbReference>
<dbReference type="GO" id="GO:0016627">
    <property type="term" value="F:oxidoreductase activity, acting on the CH-CH group of donors"/>
    <property type="evidence" value="ECO:0007669"/>
    <property type="project" value="InterPro"/>
</dbReference>
<reference evidence="11 12" key="1">
    <citation type="journal article" date="2011" name="Proc. Natl. Acad. Sci. U.S.A.">
        <title>Evolutionary erosion of yeast sex chromosomes by mating-type switching accidents.</title>
        <authorList>
            <person name="Gordon J.L."/>
            <person name="Armisen D."/>
            <person name="Proux-Wera E."/>
            <person name="Oheigeartaigh S.S."/>
            <person name="Byrne K.P."/>
            <person name="Wolfe K.H."/>
        </authorList>
    </citation>
    <scope>NUCLEOTIDE SEQUENCE [LARGE SCALE GENOMIC DNA]</scope>
    <source>
        <strain evidence="12">ATCC 10597 / BCRC 20456 / CBS 421 / NBRC 0211 / NRRL Y-12639</strain>
    </source>
</reference>
<evidence type="ECO:0000313" key="12">
    <source>
        <dbReference type="Proteomes" id="UP000000689"/>
    </source>
</evidence>
<dbReference type="EMBL" id="HE580267">
    <property type="protein sequence ID" value="CCD22802.1"/>
    <property type="molecule type" value="Genomic_DNA"/>
</dbReference>
<keyword evidence="6" id="KW-0560">Oxidoreductase</keyword>
<organism evidence="11 12">
    <name type="scientific">Naumovozyma dairenensis (strain ATCC 10597 / BCRC 20456 / CBS 421 / NBRC 0211 / NRRL Y-12639)</name>
    <name type="common">Saccharomyces dairenensis</name>
    <dbReference type="NCBI Taxonomy" id="1071378"/>
    <lineage>
        <taxon>Eukaryota</taxon>
        <taxon>Fungi</taxon>
        <taxon>Dikarya</taxon>
        <taxon>Ascomycota</taxon>
        <taxon>Saccharomycotina</taxon>
        <taxon>Saccharomycetes</taxon>
        <taxon>Saccharomycetales</taxon>
        <taxon>Saccharomycetaceae</taxon>
        <taxon>Naumovozyma</taxon>
    </lineage>
</organism>
<dbReference type="OrthoDB" id="540503at2759"/>
<evidence type="ECO:0000256" key="9">
    <source>
        <dbReference type="SAM" id="Phobius"/>
    </source>
</evidence>
<evidence type="ECO:0000256" key="3">
    <source>
        <dbReference type="ARBA" id="ARBA00022516"/>
    </source>
</evidence>
<protein>
    <recommendedName>
        <fullName evidence="10">3-oxo-5-alpha-steroid 4-dehydrogenase C-terminal domain-containing protein</fullName>
    </recommendedName>
</protein>
<dbReference type="InterPro" id="IPR001104">
    <property type="entry name" value="3-oxo-5_a-steroid_4-DH_C"/>
</dbReference>
<dbReference type="PROSITE" id="PS50244">
    <property type="entry name" value="S5A_REDUCTASE"/>
    <property type="match status" value="1"/>
</dbReference>
<evidence type="ECO:0000256" key="1">
    <source>
        <dbReference type="ARBA" id="ARBA00004141"/>
    </source>
</evidence>
<dbReference type="Proteomes" id="UP000000689">
    <property type="component" value="Chromosome 1"/>
</dbReference>
<evidence type="ECO:0000313" key="11">
    <source>
        <dbReference type="EMBL" id="CCD22802.1"/>
    </source>
</evidence>
<evidence type="ECO:0000256" key="7">
    <source>
        <dbReference type="ARBA" id="ARBA00023098"/>
    </source>
</evidence>
<feature type="transmembrane region" description="Helical" evidence="9">
    <location>
        <begin position="271"/>
        <end position="299"/>
    </location>
</feature>
<dbReference type="OMA" id="ATMPIFN"/>
<keyword evidence="8 9" id="KW-0472">Membrane</keyword>
<dbReference type="GeneID" id="11493748"/>
<comment type="subcellular location">
    <subcellularLocation>
        <location evidence="1">Membrane</location>
        <topology evidence="1">Multi-pass membrane protein</topology>
    </subcellularLocation>
</comment>
<keyword evidence="12" id="KW-1185">Reference proteome</keyword>
<dbReference type="InterPro" id="IPR039357">
    <property type="entry name" value="SRD5A/TECR"/>
</dbReference>
<comment type="similarity">
    <text evidence="2">Belongs to the steroid 5-alpha reductase family.</text>
</comment>
<keyword evidence="7" id="KW-0443">Lipid metabolism</keyword>
<dbReference type="Pfam" id="PF02544">
    <property type="entry name" value="Steroid_dh"/>
    <property type="match status" value="1"/>
</dbReference>
<feature type="transmembrane region" description="Helical" evidence="9">
    <location>
        <begin position="206"/>
        <end position="227"/>
    </location>
</feature>
<evidence type="ECO:0000256" key="2">
    <source>
        <dbReference type="ARBA" id="ARBA00007742"/>
    </source>
</evidence>
<dbReference type="RefSeq" id="XP_003668045.1">
    <property type="nucleotide sequence ID" value="XM_003667997.1"/>
</dbReference>
<name>G0W4R4_NAUDC</name>
<feature type="domain" description="3-oxo-5-alpha-steroid 4-dehydrogenase C-terminal" evidence="10">
    <location>
        <begin position="163"/>
        <end position="318"/>
    </location>
</feature>
<evidence type="ECO:0000259" key="10">
    <source>
        <dbReference type="Pfam" id="PF02544"/>
    </source>
</evidence>
<proteinExistence type="inferred from homology"/>
<evidence type="ECO:0000256" key="8">
    <source>
        <dbReference type="ARBA" id="ARBA00023136"/>
    </source>
</evidence>
<dbReference type="HOGENOM" id="CLU_059260_0_0_1"/>
<dbReference type="AlphaFoldDB" id="G0W4R4"/>
<dbReference type="KEGG" id="ndi:NDAI_0A06480"/>
<evidence type="ECO:0000256" key="5">
    <source>
        <dbReference type="ARBA" id="ARBA00022989"/>
    </source>
</evidence>
<keyword evidence="3" id="KW-0444">Lipid biosynthesis</keyword>
<gene>
    <name evidence="11" type="primary">NDAI0A06480</name>
    <name evidence="11" type="ordered locus">NDAI_0A06480</name>
</gene>
<evidence type="ECO:0000256" key="4">
    <source>
        <dbReference type="ARBA" id="ARBA00022692"/>
    </source>
</evidence>
<dbReference type="eggNOG" id="KOG1639">
    <property type="taxonomic scope" value="Eukaryota"/>
</dbReference>
<dbReference type="PANTHER" id="PTHR10556">
    <property type="entry name" value="3-OXO-5-ALPHA-STEROID 4-DEHYDROGENASE"/>
    <property type="match status" value="1"/>
</dbReference>
<accession>G0W4R4</accession>
<evidence type="ECO:0000256" key="6">
    <source>
        <dbReference type="ARBA" id="ARBA00023002"/>
    </source>
</evidence>
<dbReference type="GO" id="GO:0005789">
    <property type="term" value="C:endoplasmic reticulum membrane"/>
    <property type="evidence" value="ECO:0007669"/>
    <property type="project" value="EnsemblFungi"/>
</dbReference>
<dbReference type="GO" id="GO:0042761">
    <property type="term" value="P:very long-chain fatty acid biosynthetic process"/>
    <property type="evidence" value="ECO:0007669"/>
    <property type="project" value="TreeGrafter"/>
</dbReference>
<sequence>MARCITIKSRSKNLRDTKIELDFDASPNTLEAILQKISEQNKGISKNRLRLTYLKESKQVPITNDKFFQGNEETVGEKEELYIKDLGPQISYRLVFILEYLGPILVHTLAYFLSKQPYFVEHFHSSNVPYNPFLNKIVYTMILAHYIKREFESAFIHKFNLSTMPLFNLFKNSFHYWVLNGLIALSYFGYGFVCQDSKILSLYEKAHLQNLSTLIALFALSESWNFYVHLKLRRWGDYQLKKGTADQRLPLNEGIFTVFVAPNYTFEVWSWFWFTVVLKFNLFAMLFLTVSTAQMYLWAQKKNRKYKTKRAFLIPYIF</sequence>
<dbReference type="STRING" id="1071378.G0W4R4"/>
<keyword evidence="5 9" id="KW-1133">Transmembrane helix</keyword>
<keyword evidence="4 9" id="KW-0812">Transmembrane</keyword>
<feature type="transmembrane region" description="Helical" evidence="9">
    <location>
        <begin position="94"/>
        <end position="113"/>
    </location>
</feature>
<feature type="transmembrane region" description="Helical" evidence="9">
    <location>
        <begin position="174"/>
        <end position="194"/>
    </location>
</feature>